<dbReference type="Pfam" id="PF02518">
    <property type="entry name" value="HATPase_c"/>
    <property type="match status" value="1"/>
</dbReference>
<feature type="transmembrane region" description="Helical" evidence="15">
    <location>
        <begin position="12"/>
        <end position="34"/>
    </location>
</feature>
<evidence type="ECO:0000256" key="15">
    <source>
        <dbReference type="SAM" id="Phobius"/>
    </source>
</evidence>
<keyword evidence="6 14" id="KW-0808">Transferase</keyword>
<feature type="domain" description="HAMP" evidence="17">
    <location>
        <begin position="182"/>
        <end position="234"/>
    </location>
</feature>
<keyword evidence="3 14" id="KW-1003">Cell membrane</keyword>
<feature type="transmembrane region" description="Helical" evidence="15">
    <location>
        <begin position="160"/>
        <end position="184"/>
    </location>
</feature>
<dbReference type="PROSITE" id="PS50109">
    <property type="entry name" value="HIS_KIN"/>
    <property type="match status" value="1"/>
</dbReference>
<keyword evidence="19" id="KW-1185">Reference proteome</keyword>
<keyword evidence="12 14" id="KW-0902">Two-component regulatory system</keyword>
<dbReference type="GO" id="GO:0005886">
    <property type="term" value="C:plasma membrane"/>
    <property type="evidence" value="ECO:0007669"/>
    <property type="project" value="UniProtKB-SubCell"/>
</dbReference>
<evidence type="ECO:0000256" key="11">
    <source>
        <dbReference type="ARBA" id="ARBA00022989"/>
    </source>
</evidence>
<comment type="catalytic activity">
    <reaction evidence="1 14">
        <text>ATP + protein L-histidine = ADP + protein N-phospho-L-histidine.</text>
        <dbReference type="EC" id="2.7.13.3"/>
    </reaction>
</comment>
<keyword evidence="11 15" id="KW-1133">Transmembrane helix</keyword>
<dbReference type="SMART" id="SM00304">
    <property type="entry name" value="HAMP"/>
    <property type="match status" value="1"/>
</dbReference>
<dbReference type="Pfam" id="PF07730">
    <property type="entry name" value="HisKA_3"/>
    <property type="match status" value="1"/>
</dbReference>
<evidence type="ECO:0000256" key="9">
    <source>
        <dbReference type="ARBA" id="ARBA00022777"/>
    </source>
</evidence>
<keyword evidence="7 15" id="KW-0812">Transmembrane</keyword>
<dbReference type="PIRSF" id="PIRSF003167">
    <property type="entry name" value="STHK_NarX/NarQ"/>
    <property type="match status" value="1"/>
</dbReference>
<dbReference type="InterPro" id="IPR011712">
    <property type="entry name" value="Sig_transdc_His_kin_sub3_dim/P"/>
</dbReference>
<keyword evidence="4 14" id="KW-0997">Cell inner membrane</keyword>
<reference evidence="18 19" key="1">
    <citation type="submission" date="2017-04" db="EMBL/GenBank/DDBJ databases">
        <title>Unexpected and diverse lifestyles within the genus Limnohabitans.</title>
        <authorList>
            <person name="Kasalicky V."/>
            <person name="Mehrshad M."/>
            <person name="Andrei S.-A."/>
            <person name="Salcher M."/>
            <person name="Kratochvilova H."/>
            <person name="Simek K."/>
            <person name="Ghai R."/>
        </authorList>
    </citation>
    <scope>NUCLEOTIDE SEQUENCE [LARGE SCALE GENOMIC DNA]</scope>
    <source>
        <strain evidence="18 19">MWH-C5</strain>
    </source>
</reference>
<dbReference type="Gene3D" id="1.20.120.960">
    <property type="entry name" value="Histidine kinase NarX, sensor domain"/>
    <property type="match status" value="1"/>
</dbReference>
<evidence type="ECO:0000259" key="17">
    <source>
        <dbReference type="PROSITE" id="PS50885"/>
    </source>
</evidence>
<evidence type="ECO:0000256" key="13">
    <source>
        <dbReference type="ARBA" id="ARBA00023136"/>
    </source>
</evidence>
<name>A0A315ERG6_9BURK</name>
<dbReference type="PROSITE" id="PS50885">
    <property type="entry name" value="HAMP"/>
    <property type="match status" value="1"/>
</dbReference>
<dbReference type="InterPro" id="IPR029016">
    <property type="entry name" value="GAF-like_dom_sf"/>
</dbReference>
<gene>
    <name evidence="18" type="ORF">B9Z44_12640</name>
</gene>
<proteinExistence type="predicted"/>
<dbReference type="GO" id="GO:0046983">
    <property type="term" value="F:protein dimerization activity"/>
    <property type="evidence" value="ECO:0007669"/>
    <property type="project" value="UniProtKB-UniRule"/>
</dbReference>
<keyword evidence="13 14" id="KW-0472">Membrane</keyword>
<comment type="caution">
    <text evidence="18">The sequence shown here is derived from an EMBL/GenBank/DDBJ whole genome shotgun (WGS) entry which is preliminary data.</text>
</comment>
<dbReference type="RefSeq" id="WP_108402600.1">
    <property type="nucleotide sequence ID" value="NZ_NESP01000001.1"/>
</dbReference>
<protein>
    <recommendedName>
        <fullName evidence="14">Sensor protein</fullName>
        <ecNumber evidence="14">2.7.13.3</ecNumber>
    </recommendedName>
</protein>
<evidence type="ECO:0000256" key="2">
    <source>
        <dbReference type="ARBA" id="ARBA00004429"/>
    </source>
</evidence>
<comment type="subcellular location">
    <subcellularLocation>
        <location evidence="2">Cell inner membrane</location>
        <topology evidence="2">Multi-pass membrane protein</topology>
    </subcellularLocation>
</comment>
<dbReference type="GO" id="GO:0000155">
    <property type="term" value="F:phosphorelay sensor kinase activity"/>
    <property type="evidence" value="ECO:0007669"/>
    <property type="project" value="UniProtKB-UniRule"/>
</dbReference>
<dbReference type="InterPro" id="IPR036890">
    <property type="entry name" value="HATPase_C_sf"/>
</dbReference>
<dbReference type="InterPro" id="IPR042295">
    <property type="entry name" value="NarX-like_N_sf"/>
</dbReference>
<dbReference type="EMBL" id="NESP01000001">
    <property type="protein sequence ID" value="PUE60343.1"/>
    <property type="molecule type" value="Genomic_DNA"/>
</dbReference>
<dbReference type="InterPro" id="IPR003018">
    <property type="entry name" value="GAF"/>
</dbReference>
<evidence type="ECO:0000256" key="3">
    <source>
        <dbReference type="ARBA" id="ARBA00022475"/>
    </source>
</evidence>
<dbReference type="EC" id="2.7.13.3" evidence="14"/>
<evidence type="ECO:0000256" key="7">
    <source>
        <dbReference type="ARBA" id="ARBA00022692"/>
    </source>
</evidence>
<dbReference type="SUPFAM" id="SSF55874">
    <property type="entry name" value="ATPase domain of HSP90 chaperone/DNA topoisomerase II/histidine kinase"/>
    <property type="match status" value="1"/>
</dbReference>
<organism evidence="18 19">
    <name type="scientific">Limnohabitans curvus</name>
    <dbReference type="NCBI Taxonomy" id="323423"/>
    <lineage>
        <taxon>Bacteria</taxon>
        <taxon>Pseudomonadati</taxon>
        <taxon>Pseudomonadota</taxon>
        <taxon>Betaproteobacteria</taxon>
        <taxon>Burkholderiales</taxon>
        <taxon>Comamonadaceae</taxon>
        <taxon>Limnohabitans</taxon>
    </lineage>
</organism>
<sequence>MKNTASLSTKLVRIGTGLLVIALISIGLTLWVTWKLGGGAAALNEAGRMRMQTWRLTSAVQAQLPEQEIQLLTGEFDQSMAVLKNGDAARPLFVPWDSVVHARYAEVAHLWSDQKMRFTVHPPLEHQRLVEHSVNFLNAIDRFVLSIESQMSSLTAILNLFQIVMMALAIAGAVVMLYSGYLYVINPLSHLRDGLRKLESAQFSVRLDVVSNDEFGQVTSGFNRMAATLQSLYGNLEAQVIAKTQRIAAQKERLEGLYGVSAFLAQTNDLSELTQGFAQRVRRLMKADAIALRWSDEDVSKFFLLASDQFPQVMQEEEKCLRAGACACGNPKLDARTRVIPITNSDIAPFQHCARIGYESLISVPVRMHHKVLGEINLFYKSQVSLAAEEFELMDTLASHLATAVEGMRAVALDREAAIAGERSLLARELHDSIAQSLAFLKIQAQLLRSAISKNNSDKTDFALNELDSGLKESIADVRELLLHFRTRTQADDIDRAVQETLQKFHHQTGLQVSRTVSGDGLPLPQDVQIHVLHVLQEALSNVRKHANAQAVVIEIHKGDPWRFVVRDDGIGFDERNNRSELQVGLKIMRERAEQIGAKVDVVSEVDQGTTVTLRVPAAKPSKLKEGQTASLS</sequence>
<dbReference type="AlphaFoldDB" id="A0A315ERG6"/>
<feature type="domain" description="Histidine kinase" evidence="16">
    <location>
        <begin position="429"/>
        <end position="620"/>
    </location>
</feature>
<dbReference type="InterPro" id="IPR016380">
    <property type="entry name" value="Sig_transdc_His_kin_NarX/NarQ"/>
</dbReference>
<dbReference type="SUPFAM" id="SSF158472">
    <property type="entry name" value="HAMP domain-like"/>
    <property type="match status" value="1"/>
</dbReference>
<evidence type="ECO:0000259" key="16">
    <source>
        <dbReference type="PROSITE" id="PS50109"/>
    </source>
</evidence>
<dbReference type="Pfam" id="PF00672">
    <property type="entry name" value="HAMP"/>
    <property type="match status" value="1"/>
</dbReference>
<dbReference type="InterPro" id="IPR003594">
    <property type="entry name" value="HATPase_dom"/>
</dbReference>
<dbReference type="Gene3D" id="6.10.340.10">
    <property type="match status" value="1"/>
</dbReference>
<dbReference type="SMART" id="SM00387">
    <property type="entry name" value="HATPase_c"/>
    <property type="match status" value="1"/>
</dbReference>
<dbReference type="Gene3D" id="3.30.565.10">
    <property type="entry name" value="Histidine kinase-like ATPase, C-terminal domain"/>
    <property type="match status" value="1"/>
</dbReference>
<keyword evidence="9 14" id="KW-0418">Kinase</keyword>
<evidence type="ECO:0000256" key="4">
    <source>
        <dbReference type="ARBA" id="ARBA00022519"/>
    </source>
</evidence>
<keyword evidence="10 14" id="KW-0067">ATP-binding</keyword>
<evidence type="ECO:0000256" key="6">
    <source>
        <dbReference type="ARBA" id="ARBA00022679"/>
    </source>
</evidence>
<dbReference type="PANTHER" id="PTHR24421">
    <property type="entry name" value="NITRATE/NITRITE SENSOR PROTEIN NARX-RELATED"/>
    <property type="match status" value="1"/>
</dbReference>
<keyword evidence="8 14" id="KW-0547">Nucleotide-binding</keyword>
<evidence type="ECO:0000256" key="12">
    <source>
        <dbReference type="ARBA" id="ARBA00023012"/>
    </source>
</evidence>
<dbReference type="Gene3D" id="3.30.450.40">
    <property type="match status" value="1"/>
</dbReference>
<evidence type="ECO:0000313" key="19">
    <source>
        <dbReference type="Proteomes" id="UP000251341"/>
    </source>
</evidence>
<dbReference type="InterPro" id="IPR050482">
    <property type="entry name" value="Sensor_HK_TwoCompSys"/>
</dbReference>
<dbReference type="CDD" id="cd06225">
    <property type="entry name" value="HAMP"/>
    <property type="match status" value="1"/>
</dbReference>
<dbReference type="InterPro" id="IPR003660">
    <property type="entry name" value="HAMP_dom"/>
</dbReference>
<evidence type="ECO:0000256" key="1">
    <source>
        <dbReference type="ARBA" id="ARBA00000085"/>
    </source>
</evidence>
<evidence type="ECO:0000256" key="5">
    <source>
        <dbReference type="ARBA" id="ARBA00022553"/>
    </source>
</evidence>
<dbReference type="GO" id="GO:0005524">
    <property type="term" value="F:ATP binding"/>
    <property type="evidence" value="ECO:0007669"/>
    <property type="project" value="UniProtKB-UniRule"/>
</dbReference>
<dbReference type="PANTHER" id="PTHR24421:SF10">
    <property type="entry name" value="NITRATE_NITRITE SENSOR PROTEIN NARQ"/>
    <property type="match status" value="1"/>
</dbReference>
<evidence type="ECO:0000313" key="18">
    <source>
        <dbReference type="EMBL" id="PUE60343.1"/>
    </source>
</evidence>
<evidence type="ECO:0000256" key="10">
    <source>
        <dbReference type="ARBA" id="ARBA00022840"/>
    </source>
</evidence>
<accession>A0A315ERG6</accession>
<dbReference type="SMART" id="SM00065">
    <property type="entry name" value="GAF"/>
    <property type="match status" value="1"/>
</dbReference>
<dbReference type="InterPro" id="IPR005467">
    <property type="entry name" value="His_kinase_dom"/>
</dbReference>
<dbReference type="CDD" id="cd16917">
    <property type="entry name" value="HATPase_UhpB-NarQ-NarX-like"/>
    <property type="match status" value="1"/>
</dbReference>
<dbReference type="Pfam" id="PF13675">
    <property type="entry name" value="PilJ"/>
    <property type="match status" value="1"/>
</dbReference>
<evidence type="ECO:0000256" key="14">
    <source>
        <dbReference type="PIRNR" id="PIRNR003167"/>
    </source>
</evidence>
<dbReference type="Pfam" id="PF01590">
    <property type="entry name" value="GAF"/>
    <property type="match status" value="1"/>
</dbReference>
<dbReference type="Gene3D" id="1.20.5.1930">
    <property type="match status" value="1"/>
</dbReference>
<dbReference type="SUPFAM" id="SSF55781">
    <property type="entry name" value="GAF domain-like"/>
    <property type="match status" value="1"/>
</dbReference>
<evidence type="ECO:0000256" key="8">
    <source>
        <dbReference type="ARBA" id="ARBA00022741"/>
    </source>
</evidence>
<keyword evidence="5" id="KW-0597">Phosphoprotein</keyword>
<dbReference type="Proteomes" id="UP000251341">
    <property type="component" value="Unassembled WGS sequence"/>
</dbReference>
<dbReference type="InterPro" id="IPR029095">
    <property type="entry name" value="NarX-like_N"/>
</dbReference>